<feature type="domain" description="Peptidase S1" evidence="7">
    <location>
        <begin position="1"/>
        <end position="244"/>
    </location>
</feature>
<dbReference type="AlphaFoldDB" id="T1GP05"/>
<dbReference type="PANTHER" id="PTHR24256">
    <property type="entry name" value="TRYPTASE-RELATED"/>
    <property type="match status" value="1"/>
</dbReference>
<evidence type="ECO:0000313" key="8">
    <source>
        <dbReference type="EnsemblMetazoa" id="MESCA005318-PA"/>
    </source>
</evidence>
<dbReference type="Proteomes" id="UP000015102">
    <property type="component" value="Unassembled WGS sequence"/>
</dbReference>
<dbReference type="InterPro" id="IPR051487">
    <property type="entry name" value="Ser/Thr_Proteases_Immune/Dev"/>
</dbReference>
<dbReference type="PROSITE" id="PS50240">
    <property type="entry name" value="TRYPSIN_DOM"/>
    <property type="match status" value="1"/>
</dbReference>
<dbReference type="GO" id="GO:0005576">
    <property type="term" value="C:extracellular region"/>
    <property type="evidence" value="ECO:0007669"/>
    <property type="project" value="UniProtKB-SubCell"/>
</dbReference>
<organism evidence="8 9">
    <name type="scientific">Megaselia scalaris</name>
    <name type="common">Humpbacked fly</name>
    <name type="synonym">Phora scalaris</name>
    <dbReference type="NCBI Taxonomy" id="36166"/>
    <lineage>
        <taxon>Eukaryota</taxon>
        <taxon>Metazoa</taxon>
        <taxon>Ecdysozoa</taxon>
        <taxon>Arthropoda</taxon>
        <taxon>Hexapoda</taxon>
        <taxon>Insecta</taxon>
        <taxon>Pterygota</taxon>
        <taxon>Neoptera</taxon>
        <taxon>Endopterygota</taxon>
        <taxon>Diptera</taxon>
        <taxon>Brachycera</taxon>
        <taxon>Muscomorpha</taxon>
        <taxon>Platypezoidea</taxon>
        <taxon>Phoridae</taxon>
        <taxon>Megaseliini</taxon>
        <taxon>Megaselia</taxon>
    </lineage>
</organism>
<dbReference type="EMBL" id="CAQQ02046421">
    <property type="status" value="NOT_ANNOTATED_CDS"/>
    <property type="molecule type" value="Genomic_DNA"/>
</dbReference>
<dbReference type="SMART" id="SM00020">
    <property type="entry name" value="Tryp_SPc"/>
    <property type="match status" value="1"/>
</dbReference>
<comment type="subcellular location">
    <subcellularLocation>
        <location evidence="1">Secreted</location>
        <location evidence="1">Extracellular space</location>
    </subcellularLocation>
</comment>
<protein>
    <recommendedName>
        <fullName evidence="7">Peptidase S1 domain-containing protein</fullName>
    </recommendedName>
</protein>
<evidence type="ECO:0000256" key="3">
    <source>
        <dbReference type="ARBA" id="ARBA00022801"/>
    </source>
</evidence>
<reference evidence="9" key="1">
    <citation type="submission" date="2013-02" db="EMBL/GenBank/DDBJ databases">
        <authorList>
            <person name="Hughes D."/>
        </authorList>
    </citation>
    <scope>NUCLEOTIDE SEQUENCE</scope>
    <source>
        <strain>Durham</strain>
        <strain evidence="9">NC isolate 2 -- Noor lab</strain>
    </source>
</reference>
<dbReference type="SUPFAM" id="SSF50494">
    <property type="entry name" value="Trypsin-like serine proteases"/>
    <property type="match status" value="1"/>
</dbReference>
<keyword evidence="4" id="KW-0720">Serine protease</keyword>
<dbReference type="EMBL" id="CAQQ02046422">
    <property type="status" value="NOT_ANNOTATED_CDS"/>
    <property type="molecule type" value="Genomic_DNA"/>
</dbReference>
<keyword evidence="9" id="KW-1185">Reference proteome</keyword>
<evidence type="ECO:0000256" key="2">
    <source>
        <dbReference type="ARBA" id="ARBA00022670"/>
    </source>
</evidence>
<evidence type="ECO:0000256" key="1">
    <source>
        <dbReference type="ARBA" id="ARBA00004239"/>
    </source>
</evidence>
<comment type="similarity">
    <text evidence="6">Belongs to the peptidase S1 family. CLIP subfamily.</text>
</comment>
<dbReference type="FunFam" id="2.40.10.10:FF:000036">
    <property type="entry name" value="Trypsin beta"/>
    <property type="match status" value="1"/>
</dbReference>
<dbReference type="EMBL" id="CAQQ02046423">
    <property type="status" value="NOT_ANNOTATED_CDS"/>
    <property type="molecule type" value="Genomic_DNA"/>
</dbReference>
<keyword evidence="3" id="KW-0378">Hydrolase</keyword>
<dbReference type="InterPro" id="IPR033116">
    <property type="entry name" value="TRYPSIN_SER"/>
</dbReference>
<reference evidence="8" key="2">
    <citation type="submission" date="2015-06" db="UniProtKB">
        <authorList>
            <consortium name="EnsemblMetazoa"/>
        </authorList>
    </citation>
    <scope>IDENTIFICATION</scope>
</reference>
<dbReference type="Pfam" id="PF00089">
    <property type="entry name" value="Trypsin"/>
    <property type="match status" value="1"/>
</dbReference>
<evidence type="ECO:0000313" key="9">
    <source>
        <dbReference type="Proteomes" id="UP000015102"/>
    </source>
</evidence>
<accession>T1GP05</accession>
<name>T1GP05_MEGSC</name>
<evidence type="ECO:0000256" key="6">
    <source>
        <dbReference type="ARBA" id="ARBA00024195"/>
    </source>
</evidence>
<evidence type="ECO:0000259" key="7">
    <source>
        <dbReference type="PROSITE" id="PS50240"/>
    </source>
</evidence>
<sequence>KLHGWVWLGTVNHYSTQIRKITEKSHSIAHAGFGGGVGPNDIGLIYIAEAFNLNSLNSEDAPVGSIQLPSANLKLGTQIRKITEKSHSIKHAGFGGGVGPNDIGLIYIAEAFNLNSLNSADALVGSIQLPSANLKLGGDGTIFGWGKVRAGNLPQTLQKLDTGVLEFDDCKKQLPLFSPINPVNICTFSKGTNKYEGACNGDSGGPLVKKSEEGISLIGIVSWGYVPCETSSYPSAFSAPLTTM</sequence>
<dbReference type="EMBL" id="CAQQ02046420">
    <property type="status" value="NOT_ANNOTATED_CDS"/>
    <property type="molecule type" value="Genomic_DNA"/>
</dbReference>
<dbReference type="InterPro" id="IPR043504">
    <property type="entry name" value="Peptidase_S1_PA_chymotrypsin"/>
</dbReference>
<keyword evidence="5" id="KW-1015">Disulfide bond</keyword>
<evidence type="ECO:0000256" key="5">
    <source>
        <dbReference type="ARBA" id="ARBA00023157"/>
    </source>
</evidence>
<keyword evidence="2" id="KW-0645">Protease</keyword>
<dbReference type="GO" id="GO:0004252">
    <property type="term" value="F:serine-type endopeptidase activity"/>
    <property type="evidence" value="ECO:0007669"/>
    <property type="project" value="InterPro"/>
</dbReference>
<dbReference type="InterPro" id="IPR001254">
    <property type="entry name" value="Trypsin_dom"/>
</dbReference>
<dbReference type="STRING" id="36166.T1GP05"/>
<dbReference type="InterPro" id="IPR009003">
    <property type="entry name" value="Peptidase_S1_PA"/>
</dbReference>
<dbReference type="Gene3D" id="2.40.10.10">
    <property type="entry name" value="Trypsin-like serine proteases"/>
    <property type="match status" value="2"/>
</dbReference>
<dbReference type="EnsemblMetazoa" id="MESCA005318-RA">
    <property type="protein sequence ID" value="MESCA005318-PA"/>
    <property type="gene ID" value="MESCA005318"/>
</dbReference>
<dbReference type="EMBL" id="CAQQ02046424">
    <property type="status" value="NOT_ANNOTATED_CDS"/>
    <property type="molecule type" value="Genomic_DNA"/>
</dbReference>
<proteinExistence type="inferred from homology"/>
<dbReference type="PROSITE" id="PS00135">
    <property type="entry name" value="TRYPSIN_SER"/>
    <property type="match status" value="1"/>
</dbReference>
<dbReference type="HOGENOM" id="CLU_1140393_0_0_1"/>
<dbReference type="GO" id="GO:0006508">
    <property type="term" value="P:proteolysis"/>
    <property type="evidence" value="ECO:0007669"/>
    <property type="project" value="UniProtKB-KW"/>
</dbReference>
<evidence type="ECO:0000256" key="4">
    <source>
        <dbReference type="ARBA" id="ARBA00022825"/>
    </source>
</evidence>